<dbReference type="InterPro" id="IPR036942">
    <property type="entry name" value="Beta-barrel_TonB_sf"/>
</dbReference>
<dbReference type="SUPFAM" id="SSF49464">
    <property type="entry name" value="Carboxypeptidase regulatory domain-like"/>
    <property type="match status" value="1"/>
</dbReference>
<dbReference type="InterPro" id="IPR037066">
    <property type="entry name" value="Plug_dom_sf"/>
</dbReference>
<dbReference type="Pfam" id="PF13715">
    <property type="entry name" value="CarbopepD_reg_2"/>
    <property type="match status" value="1"/>
</dbReference>
<dbReference type="GO" id="GO:0009279">
    <property type="term" value="C:cell outer membrane"/>
    <property type="evidence" value="ECO:0007669"/>
    <property type="project" value="UniProtKB-SubCell"/>
</dbReference>
<keyword evidence="3 7" id="KW-1134">Transmembrane beta strand</keyword>
<name>A0AAU7KAF5_9SPHI</name>
<dbReference type="InterPro" id="IPR012910">
    <property type="entry name" value="Plug_dom"/>
</dbReference>
<organism evidence="9">
    <name type="scientific">Pedobacter sp. KACC 23697</name>
    <dbReference type="NCBI Taxonomy" id="3149230"/>
    <lineage>
        <taxon>Bacteria</taxon>
        <taxon>Pseudomonadati</taxon>
        <taxon>Bacteroidota</taxon>
        <taxon>Sphingobacteriia</taxon>
        <taxon>Sphingobacteriales</taxon>
        <taxon>Sphingobacteriaceae</taxon>
        <taxon>Pedobacter</taxon>
    </lineage>
</organism>
<dbReference type="Gene3D" id="2.170.130.10">
    <property type="entry name" value="TonB-dependent receptor, plug domain"/>
    <property type="match status" value="1"/>
</dbReference>
<keyword evidence="5 7" id="KW-0472">Membrane</keyword>
<sequence>MKINTRWIKNFHQYPSKVMVILTIMMLNLLSFSYTHAQSDKKFLFEADGMTLKKAFETLEKLSGNSIAYNNTQFNDQKRVYIPKGLRTVSEILTLLLKDMPFTYKVGGINNILIVAKISNNGTITGKVVDESNQPVPAATIRIIELNRVTQTNNDGNFTINVSPGTYTVETNFISYQKKIVQNVKVLSNNQTKVGTIKLVTSDNSLNDVVVTALGIKRSERALGYAITTLDSSAFTNAVATNWTDALSGKVAGLNLVRNSGLAGSNKIILRGENNLTGDNEALIVIDGVVASSSAKRTAGTGGGVYGTSGDILPTDFGSALNDLNSDDIENVTVLKGPAASALYGQRGANGAIVITTKSAGSKKRNFNITFTSNTAFEQINRGPDIQQEYGAGVSGASYYSFGTNADGADTHATSSTYGPRFDGTSMFFQYDPTTQKGGTTRTPWVAYPSVLDAFFKTGVETTNAVSLDGNAGKVGLRFTASHGNNDWIVPNTSLERTSLSLSGNSNITKKLNIVFKASYNNRHSDNLPATGYGNQSLMYWFMFAHPNMNLDWFKNYWVAGQEQRKFLDLTSSFPEGPYAISEQYLNGQRRNGILGNVQATYKFTSNLSLLVRSSIDFNHDIRETKRPWDAAGSKFAQGSYRIQDINSYEINADFLLRYNKDLSKDLKLSATVGGSQLRNRYNKSELRADGLIIPAYYSLENNQNPLISVPDTARFNINSLYGTMSLSLKNYLYLDLTGRQDWNSTLASPLRTDNVGFFYPSASLSFIASDFWKMPAQISYFKLRGSIAQVGSGGTTPYRTAYNYTLAANGIYPGGAMTNPGILPNNNLKPLSTTTIEVGAELRLFKSRLNFDFAAYTGSTKNQILSRSIDRATGYSIAIFNAGRVDNKGLEMSVNATPLQGRSFKWTINGTFSANRNTIKELADSAVILRTGPIGGTQIVANVGGSLGDIYGFGLKRSPDGQIIFDNTGKAIPDQTQLKYLGNTMPKFRFSFGTGFTYKGFSTNVLFDAQLGAVAHSLTFARMAGLGKLKLTLPGRYGGLIGDGVMLNPDGLTYSPNKTIATDIGAFYEAMYGSLNAEGSTFRTDYLKFREANINYTFPKRLVSSLGLSRITIGVYGRNLYTWSPWPAFDPEFGTLSGSDIVQGFEVGQLPSTRTFGARLVVGIN</sequence>
<gene>
    <name evidence="9" type="ORF">ABEG20_07675</name>
</gene>
<dbReference type="Gene3D" id="2.40.170.20">
    <property type="entry name" value="TonB-dependent receptor, beta-barrel domain"/>
    <property type="match status" value="1"/>
</dbReference>
<accession>A0AAU7KAF5</accession>
<dbReference type="NCBIfam" id="TIGR04056">
    <property type="entry name" value="OMP_RagA_SusC"/>
    <property type="match status" value="1"/>
</dbReference>
<evidence type="ECO:0000256" key="1">
    <source>
        <dbReference type="ARBA" id="ARBA00004571"/>
    </source>
</evidence>
<dbReference type="AlphaFoldDB" id="A0AAU7KAF5"/>
<keyword evidence="2 7" id="KW-0813">Transport</keyword>
<comment type="subcellular location">
    <subcellularLocation>
        <location evidence="1 7">Cell outer membrane</location>
        <topology evidence="1 7">Multi-pass membrane protein</topology>
    </subcellularLocation>
</comment>
<evidence type="ECO:0000256" key="7">
    <source>
        <dbReference type="PROSITE-ProRule" id="PRU01360"/>
    </source>
</evidence>
<reference evidence="9" key="1">
    <citation type="submission" date="2024-05" db="EMBL/GenBank/DDBJ databases">
        <authorList>
            <person name="Kim S."/>
            <person name="Heo J."/>
            <person name="Choi H."/>
            <person name="Choi Y."/>
            <person name="Kwon S.-W."/>
            <person name="Kim Y."/>
        </authorList>
    </citation>
    <scope>NUCLEOTIDE SEQUENCE</scope>
    <source>
        <strain evidence="9">KACC 23697</strain>
    </source>
</reference>
<evidence type="ECO:0000256" key="3">
    <source>
        <dbReference type="ARBA" id="ARBA00022452"/>
    </source>
</evidence>
<evidence type="ECO:0000313" key="9">
    <source>
        <dbReference type="EMBL" id="XBO49478.1"/>
    </source>
</evidence>
<dbReference type="InterPro" id="IPR039426">
    <property type="entry name" value="TonB-dep_rcpt-like"/>
</dbReference>
<proteinExistence type="inferred from homology"/>
<dbReference type="NCBIfam" id="TIGR04057">
    <property type="entry name" value="SusC_RagA_signa"/>
    <property type="match status" value="1"/>
</dbReference>
<evidence type="ECO:0000256" key="6">
    <source>
        <dbReference type="ARBA" id="ARBA00023237"/>
    </source>
</evidence>
<dbReference type="Gene3D" id="2.60.40.1120">
    <property type="entry name" value="Carboxypeptidase-like, regulatory domain"/>
    <property type="match status" value="1"/>
</dbReference>
<comment type="similarity">
    <text evidence="7">Belongs to the TonB-dependent receptor family.</text>
</comment>
<protein>
    <submittedName>
        <fullName evidence="9">SusC/RagA family TonB-linked outer membrane protein</fullName>
    </submittedName>
</protein>
<dbReference type="InterPro" id="IPR023997">
    <property type="entry name" value="TonB-dep_OMP_SusC/RagA_CS"/>
</dbReference>
<dbReference type="InterPro" id="IPR023996">
    <property type="entry name" value="TonB-dep_OMP_SusC/RagA"/>
</dbReference>
<dbReference type="InterPro" id="IPR008969">
    <property type="entry name" value="CarboxyPept-like_regulatory"/>
</dbReference>
<dbReference type="SUPFAM" id="SSF56935">
    <property type="entry name" value="Porins"/>
    <property type="match status" value="1"/>
</dbReference>
<keyword evidence="6 7" id="KW-0998">Cell outer membrane</keyword>
<evidence type="ECO:0000256" key="4">
    <source>
        <dbReference type="ARBA" id="ARBA00022692"/>
    </source>
</evidence>
<feature type="domain" description="TonB-dependent receptor plug" evidence="8">
    <location>
        <begin position="222"/>
        <end position="352"/>
    </location>
</feature>
<dbReference type="RefSeq" id="WP_406826794.1">
    <property type="nucleotide sequence ID" value="NZ_CP157485.1"/>
</dbReference>
<dbReference type="Pfam" id="PF07715">
    <property type="entry name" value="Plug"/>
    <property type="match status" value="1"/>
</dbReference>
<dbReference type="PROSITE" id="PS52016">
    <property type="entry name" value="TONB_DEPENDENT_REC_3"/>
    <property type="match status" value="1"/>
</dbReference>
<keyword evidence="4 7" id="KW-0812">Transmembrane</keyword>
<evidence type="ECO:0000256" key="5">
    <source>
        <dbReference type="ARBA" id="ARBA00023136"/>
    </source>
</evidence>
<evidence type="ECO:0000259" key="8">
    <source>
        <dbReference type="Pfam" id="PF07715"/>
    </source>
</evidence>
<evidence type="ECO:0000256" key="2">
    <source>
        <dbReference type="ARBA" id="ARBA00022448"/>
    </source>
</evidence>
<dbReference type="EMBL" id="CP157485">
    <property type="protein sequence ID" value="XBO49478.1"/>
    <property type="molecule type" value="Genomic_DNA"/>
</dbReference>